<accession>A0A5D0U221</accession>
<dbReference type="RefSeq" id="WP_148353347.1">
    <property type="nucleotide sequence ID" value="NZ_JBHSBF010000030.1"/>
</dbReference>
<evidence type="ECO:0000313" key="4">
    <source>
        <dbReference type="EMBL" id="TYC11139.1"/>
    </source>
</evidence>
<evidence type="ECO:0000313" key="5">
    <source>
        <dbReference type="Proteomes" id="UP000322634"/>
    </source>
</evidence>
<dbReference type="InterPro" id="IPR025711">
    <property type="entry name" value="PepSY"/>
</dbReference>
<dbReference type="OrthoDB" id="9795161at2"/>
<keyword evidence="2" id="KW-0732">Signal</keyword>
<sequence>MKIDARRLATGRGLLVTVVAAGVLAGGGAATAFAASHDGSPSPSASPSERADSPPPATAVTASQAVDAALKAVPGKAGEVELDDEHGKPVWEVDVLADGGGWRDVTVDSGTGKVLTNRADRPDTGARDDDGHGDDRGNGRGDDRGDDRGGHKDDDQAEAAALRKATVSASGAADAALKAVPGRVTSAEFEQEHGQTYWEVDVTGNDGAEHELHVDAASAKILKSETGD</sequence>
<feature type="region of interest" description="Disordered" evidence="1">
    <location>
        <begin position="32"/>
        <end position="61"/>
    </location>
</feature>
<keyword evidence="5" id="KW-1185">Reference proteome</keyword>
<feature type="compositionally biased region" description="Basic and acidic residues" evidence="1">
    <location>
        <begin position="118"/>
        <end position="154"/>
    </location>
</feature>
<name>A0A5D0U221_9ACTN</name>
<organism evidence="4 5">
    <name type="scientific">Actinomadura syzygii</name>
    <dbReference type="NCBI Taxonomy" id="1427538"/>
    <lineage>
        <taxon>Bacteria</taxon>
        <taxon>Bacillati</taxon>
        <taxon>Actinomycetota</taxon>
        <taxon>Actinomycetes</taxon>
        <taxon>Streptosporangiales</taxon>
        <taxon>Thermomonosporaceae</taxon>
        <taxon>Actinomadura</taxon>
    </lineage>
</organism>
<comment type="caution">
    <text evidence="4">The sequence shown here is derived from an EMBL/GenBank/DDBJ whole genome shotgun (WGS) entry which is preliminary data.</text>
</comment>
<evidence type="ECO:0000256" key="2">
    <source>
        <dbReference type="SAM" id="SignalP"/>
    </source>
</evidence>
<reference evidence="4 5" key="1">
    <citation type="submission" date="2019-08" db="EMBL/GenBank/DDBJ databases">
        <title>Actinomadura sp. nov. CYP1-5 isolated from mountain soil.</title>
        <authorList>
            <person name="Songsumanus A."/>
            <person name="Kuncharoen N."/>
            <person name="Kudo T."/>
            <person name="Yuki M."/>
            <person name="Igarashi Y."/>
            <person name="Tanasupawat S."/>
        </authorList>
    </citation>
    <scope>NUCLEOTIDE SEQUENCE [LARGE SCALE GENOMIC DNA]</scope>
    <source>
        <strain evidence="4 5">GKU157</strain>
    </source>
</reference>
<feature type="compositionally biased region" description="Low complexity" evidence="1">
    <location>
        <begin position="164"/>
        <end position="173"/>
    </location>
</feature>
<feature type="domain" description="PepSY" evidence="3">
    <location>
        <begin position="60"/>
        <end position="115"/>
    </location>
</feature>
<protein>
    <submittedName>
        <fullName evidence="4">PepSY domain-containing protein</fullName>
    </submittedName>
</protein>
<dbReference type="AlphaFoldDB" id="A0A5D0U221"/>
<feature type="compositionally biased region" description="Low complexity" evidence="1">
    <location>
        <begin position="32"/>
        <end position="48"/>
    </location>
</feature>
<dbReference type="Gene3D" id="3.10.450.40">
    <property type="match status" value="2"/>
</dbReference>
<dbReference type="Pfam" id="PF03413">
    <property type="entry name" value="PepSY"/>
    <property type="match status" value="2"/>
</dbReference>
<feature type="chain" id="PRO_5022956628" evidence="2">
    <location>
        <begin position="35"/>
        <end position="228"/>
    </location>
</feature>
<dbReference type="EMBL" id="VSFF01000011">
    <property type="protein sequence ID" value="TYC11139.1"/>
    <property type="molecule type" value="Genomic_DNA"/>
</dbReference>
<feature type="signal peptide" evidence="2">
    <location>
        <begin position="1"/>
        <end position="34"/>
    </location>
</feature>
<feature type="region of interest" description="Disordered" evidence="1">
    <location>
        <begin position="101"/>
        <end position="173"/>
    </location>
</feature>
<feature type="domain" description="PepSY" evidence="3">
    <location>
        <begin position="167"/>
        <end position="225"/>
    </location>
</feature>
<proteinExistence type="predicted"/>
<evidence type="ECO:0000259" key="3">
    <source>
        <dbReference type="Pfam" id="PF03413"/>
    </source>
</evidence>
<evidence type="ECO:0000256" key="1">
    <source>
        <dbReference type="SAM" id="MobiDB-lite"/>
    </source>
</evidence>
<gene>
    <name evidence="4" type="ORF">FXF65_29755</name>
</gene>
<dbReference type="Proteomes" id="UP000322634">
    <property type="component" value="Unassembled WGS sequence"/>
</dbReference>